<dbReference type="AlphaFoldDB" id="A0A1B7THR6"/>
<protein>
    <submittedName>
        <fullName evidence="1">Uncharacterized protein</fullName>
    </submittedName>
</protein>
<reference evidence="2" key="1">
    <citation type="journal article" date="2016" name="Proc. Natl. Acad. Sci. U.S.A.">
        <title>Comparative genomics of biotechnologically important yeasts.</title>
        <authorList>
            <person name="Riley R."/>
            <person name="Haridas S."/>
            <person name="Wolfe K.H."/>
            <person name="Lopes M.R."/>
            <person name="Hittinger C.T."/>
            <person name="Goeker M."/>
            <person name="Salamov A.A."/>
            <person name="Wisecaver J.H."/>
            <person name="Long T.M."/>
            <person name="Calvey C.H."/>
            <person name="Aerts A.L."/>
            <person name="Barry K.W."/>
            <person name="Choi C."/>
            <person name="Clum A."/>
            <person name="Coughlan A.Y."/>
            <person name="Deshpande S."/>
            <person name="Douglass A.P."/>
            <person name="Hanson S.J."/>
            <person name="Klenk H.-P."/>
            <person name="LaButti K.M."/>
            <person name="Lapidus A."/>
            <person name="Lindquist E.A."/>
            <person name="Lipzen A.M."/>
            <person name="Meier-Kolthoff J.P."/>
            <person name="Ohm R.A."/>
            <person name="Otillar R.P."/>
            <person name="Pangilinan J.L."/>
            <person name="Peng Y."/>
            <person name="Rokas A."/>
            <person name="Rosa C.A."/>
            <person name="Scheuner C."/>
            <person name="Sibirny A.A."/>
            <person name="Slot J.C."/>
            <person name="Stielow J.B."/>
            <person name="Sun H."/>
            <person name="Kurtzman C.P."/>
            <person name="Blackwell M."/>
            <person name="Grigoriev I.V."/>
            <person name="Jeffries T.W."/>
        </authorList>
    </citation>
    <scope>NUCLEOTIDE SEQUENCE [LARGE SCALE GENOMIC DNA]</scope>
    <source>
        <strain evidence="2">NRRL Y-1626</strain>
    </source>
</reference>
<sequence>MFSELPTLLQNIVSSNIILTGCDIMYPGTFSPTIVTLNGLLNSDLISDLDLIERNNLNAVESVNIALARSEIVQTKKGFRNKISHFDFDIPCNKEQNLVRFISNNNFEEQIFVYKLEHYLTFEQKVFYGVKIEEKQKNLIKQRIRKGNAKKRSKCKTTLEHEAIIKQRSGIQNKRTLANKNSYIDALSQIINEVAFKETYCITPQMDIHNNNIDINNINTNNELQSENDYNTNLINDFSNMFISNSSFQYRL</sequence>
<dbReference type="EMBL" id="LXPE01000004">
    <property type="protein sequence ID" value="OBA28276.1"/>
    <property type="molecule type" value="Genomic_DNA"/>
</dbReference>
<keyword evidence="2" id="KW-1185">Reference proteome</keyword>
<accession>A0A1B7THR6</accession>
<gene>
    <name evidence="1" type="ORF">HANVADRAFT_98655</name>
</gene>
<organism evidence="1 2">
    <name type="scientific">Hanseniaspora valbyensis NRRL Y-1626</name>
    <dbReference type="NCBI Taxonomy" id="766949"/>
    <lineage>
        <taxon>Eukaryota</taxon>
        <taxon>Fungi</taxon>
        <taxon>Dikarya</taxon>
        <taxon>Ascomycota</taxon>
        <taxon>Saccharomycotina</taxon>
        <taxon>Saccharomycetes</taxon>
        <taxon>Saccharomycodales</taxon>
        <taxon>Saccharomycodaceae</taxon>
        <taxon>Hanseniaspora</taxon>
    </lineage>
</organism>
<name>A0A1B7THR6_9ASCO</name>
<comment type="caution">
    <text evidence="1">The sequence shown here is derived from an EMBL/GenBank/DDBJ whole genome shotgun (WGS) entry which is preliminary data.</text>
</comment>
<evidence type="ECO:0000313" key="1">
    <source>
        <dbReference type="EMBL" id="OBA28276.1"/>
    </source>
</evidence>
<dbReference type="Proteomes" id="UP000092321">
    <property type="component" value="Unassembled WGS sequence"/>
</dbReference>
<proteinExistence type="predicted"/>
<evidence type="ECO:0000313" key="2">
    <source>
        <dbReference type="Proteomes" id="UP000092321"/>
    </source>
</evidence>